<feature type="signal peptide" evidence="2">
    <location>
        <begin position="1"/>
        <end position="19"/>
    </location>
</feature>
<reference evidence="3" key="1">
    <citation type="submission" date="2019-03" db="EMBL/GenBank/DDBJ databases">
        <title>Complete genome sequence of enteropathogenic Citrobacter rodentium strain DBS100.</title>
        <authorList>
            <person name="Popov G."/>
            <person name="Fiebig A."/>
            <person name="Shideler S."/>
            <person name="Coombes B."/>
            <person name="Savchenko A."/>
        </authorList>
    </citation>
    <scope>NUCLEOTIDE SEQUENCE</scope>
    <source>
        <strain evidence="3">DBS100</strain>
    </source>
</reference>
<evidence type="ECO:0000256" key="1">
    <source>
        <dbReference type="SAM" id="MobiDB-lite"/>
    </source>
</evidence>
<dbReference type="RefSeq" id="WP_012904580.1">
    <property type="nucleotide sequence ID" value="NZ_CAJTBI010000010.1"/>
</dbReference>
<feature type="region of interest" description="Disordered" evidence="1">
    <location>
        <begin position="91"/>
        <end position="120"/>
    </location>
</feature>
<feature type="compositionally biased region" description="Polar residues" evidence="1">
    <location>
        <begin position="91"/>
        <end position="116"/>
    </location>
</feature>
<dbReference type="OMA" id="GIANNYT"/>
<protein>
    <recommendedName>
        <fullName evidence="4">Trimeric autotransporter adhesin YadA-like C-terminal membrane anchor domain-containing protein</fullName>
    </recommendedName>
</protein>
<organism evidence="3">
    <name type="scientific">Citrobacter rodentium</name>
    <dbReference type="NCBI Taxonomy" id="67825"/>
    <lineage>
        <taxon>Bacteria</taxon>
        <taxon>Pseudomonadati</taxon>
        <taxon>Pseudomonadota</taxon>
        <taxon>Gammaproteobacteria</taxon>
        <taxon>Enterobacterales</taxon>
        <taxon>Enterobacteriaceae</taxon>
        <taxon>Citrobacter</taxon>
    </lineage>
</organism>
<gene>
    <name evidence="3" type="ORF">E2R62_23255</name>
</gene>
<keyword evidence="2" id="KW-0732">Signal</keyword>
<accession>A0A482PV38</accession>
<proteinExistence type="predicted"/>
<sequence length="445" mass="46297">MNKKLIALAILFAMGSAHACENTEDCKAAVDDVYEAINTKMQPKQENESAAVWGEKYANWLGRVNEVAERRLGTTFDNLGDIARWEIANSKTGSSANADSGENGNTGATDTNTKNPTGDFIEPELETAYVTAGQAQAGDRAAIAQAQDYADSVATEVENKTKDYAAQVATETAATAANNAIGLAAQVATETAATAENNAKGYAANVATAAESKAKQYATSVATDAASTAQTNAEGYAAQVATETAATAENNAKGYASQIATKAADSAKNAAETHADKAATEAKSAAVKEAKDDARAQVTAAEKRSNAHADATAKKAEVNANDYTDQQMATAEEYATTLAHSTIRYANQSLQESKSYTDRVARGLQKQINHNGKAIKRLGASAQATANLHYNANHNGYAIAVGEYNSETALAGGLQFNTGKSTAVTVQGSYDAESFGGSVGLHGDW</sequence>
<dbReference type="EMBL" id="CP038008">
    <property type="protein sequence ID" value="QBY31450.1"/>
    <property type="molecule type" value="Genomic_DNA"/>
</dbReference>
<name>A0A482PV38_CITRO</name>
<evidence type="ECO:0000256" key="2">
    <source>
        <dbReference type="SAM" id="SignalP"/>
    </source>
</evidence>
<feature type="chain" id="PRO_5019799649" description="Trimeric autotransporter adhesin YadA-like C-terminal membrane anchor domain-containing protein" evidence="2">
    <location>
        <begin position="20"/>
        <end position="445"/>
    </location>
</feature>
<evidence type="ECO:0008006" key="4">
    <source>
        <dbReference type="Google" id="ProtNLM"/>
    </source>
</evidence>
<evidence type="ECO:0000313" key="3">
    <source>
        <dbReference type="EMBL" id="QBY31450.1"/>
    </source>
</evidence>
<dbReference type="AlphaFoldDB" id="A0A482PV38"/>
<dbReference type="Gene3D" id="3.30.1300.30">
    <property type="entry name" value="GSPII I/J protein-like"/>
    <property type="match status" value="1"/>
</dbReference>